<reference evidence="1" key="1">
    <citation type="submission" date="2019-08" db="EMBL/GenBank/DDBJ databases">
        <authorList>
            <person name="Kucharzyk K."/>
            <person name="Murdoch R.W."/>
            <person name="Higgins S."/>
            <person name="Loffler F."/>
        </authorList>
    </citation>
    <scope>NUCLEOTIDE SEQUENCE</scope>
</reference>
<evidence type="ECO:0000313" key="1">
    <source>
        <dbReference type="EMBL" id="MPN16428.1"/>
    </source>
</evidence>
<dbReference type="EMBL" id="VSSQ01063381">
    <property type="protein sequence ID" value="MPN16428.1"/>
    <property type="molecule type" value="Genomic_DNA"/>
</dbReference>
<gene>
    <name evidence="1" type="ORF">SDC9_163768</name>
</gene>
<comment type="caution">
    <text evidence="1">The sequence shown here is derived from an EMBL/GenBank/DDBJ whole genome shotgun (WGS) entry which is preliminary data.</text>
</comment>
<accession>A0A645FPS4</accession>
<dbReference type="AlphaFoldDB" id="A0A645FPS4"/>
<name>A0A645FPS4_9ZZZZ</name>
<organism evidence="1">
    <name type="scientific">bioreactor metagenome</name>
    <dbReference type="NCBI Taxonomy" id="1076179"/>
    <lineage>
        <taxon>unclassified sequences</taxon>
        <taxon>metagenomes</taxon>
        <taxon>ecological metagenomes</taxon>
    </lineage>
</organism>
<protein>
    <submittedName>
        <fullName evidence="1">Uncharacterized protein</fullName>
    </submittedName>
</protein>
<sequence length="108" mass="12212">MTALVDTNPVRIDYLKIVNLQNIDDEFTQLISTSPNLNNIFTLLQNIIMLFDMIGTTPGWGDNIIEFREISDKISVYLLCIILSPAVCQRLSATCLLQGIMYILSQFP</sequence>
<proteinExistence type="predicted"/>